<keyword evidence="4" id="KW-1185">Reference proteome</keyword>
<dbReference type="Proteomes" id="UP000000559">
    <property type="component" value="Chromosome 4"/>
</dbReference>
<reference evidence="3 4" key="2">
    <citation type="journal article" date="2007" name="Genome Biol.">
        <title>Assembly of the Candida albicans genome into sixteen supercontigs aligned on the eight chromosomes.</title>
        <authorList>
            <person name="van het Hoog M."/>
            <person name="Rast T.J."/>
            <person name="Martchenko M."/>
            <person name="Grindle S."/>
            <person name="Dignard D."/>
            <person name="Hogues H."/>
            <person name="Cuomo C."/>
            <person name="Berriman M."/>
            <person name="Scherer S."/>
            <person name="Magee B.B."/>
            <person name="Whiteway M."/>
            <person name="Chibana H."/>
            <person name="Nantel A."/>
            <person name="Magee P.T."/>
        </authorList>
    </citation>
    <scope>GENOME REANNOTATION</scope>
    <source>
        <strain evidence="4">SC5314 / ATCC MYA-2876</strain>
    </source>
</reference>
<dbReference type="GO" id="GO:0030448">
    <property type="term" value="P:hyphal growth"/>
    <property type="evidence" value="ECO:0000315"/>
    <property type="project" value="CGD"/>
</dbReference>
<evidence type="ECO:0000313" key="3">
    <source>
        <dbReference type="EMBL" id="AOW28922.1"/>
    </source>
</evidence>
<evidence type="ECO:0000256" key="1">
    <source>
        <dbReference type="SAM" id="Phobius"/>
    </source>
</evidence>
<dbReference type="GeneID" id="3635628"/>
<dbReference type="GO" id="GO:0051701">
    <property type="term" value="P:biological process involved in interaction with host"/>
    <property type="evidence" value="ECO:0000315"/>
    <property type="project" value="CGD"/>
</dbReference>
<feature type="transmembrane region" description="Helical" evidence="1">
    <location>
        <begin position="107"/>
        <end position="124"/>
    </location>
</feature>
<reference evidence="3 4" key="3">
    <citation type="journal article" date="2013" name="Genome Biol.">
        <title>Assembly of a phased diploid Candida albicans genome facilitates allele-specific measurements and provides a simple model for repeat and indel structure.</title>
        <authorList>
            <person name="Muzzey D."/>
            <person name="Schwartz K."/>
            <person name="Weissman J.S."/>
            <person name="Sherlock G."/>
        </authorList>
    </citation>
    <scope>NUCLEOTIDE SEQUENCE [LARGE SCALE GENOMIC DNA]</scope>
    <source>
        <strain evidence="4">SC5314 / ATCC MYA-2876</strain>
    </source>
</reference>
<keyword evidence="1" id="KW-1133">Transmembrane helix</keyword>
<dbReference type="STRING" id="237561.A0A1D8PL98"/>
<dbReference type="RefSeq" id="XP_722717.1">
    <property type="nucleotide sequence ID" value="XM_717624.1"/>
</dbReference>
<dbReference type="KEGG" id="cal:CAALFM_C401400WA"/>
<reference evidence="3 4" key="1">
    <citation type="journal article" date="2004" name="Proc. Natl. Acad. Sci. U.S.A.">
        <title>The diploid genome sequence of Candida albicans.</title>
        <authorList>
            <person name="Jones T."/>
            <person name="Federspiel N.A."/>
            <person name="Chibana H."/>
            <person name="Dungan J."/>
            <person name="Kalman S."/>
            <person name="Magee B.B."/>
            <person name="Newport G."/>
            <person name="Thorstenson Y.R."/>
            <person name="Agabian N."/>
            <person name="Magee P.T."/>
            <person name="Davis R.W."/>
            <person name="Scherer S."/>
        </authorList>
    </citation>
    <scope>NUCLEOTIDE SEQUENCE [LARGE SCALE GENOMIC DNA]</scope>
    <source>
        <strain evidence="4">SC5314 / ATCC MYA-2876</strain>
    </source>
</reference>
<name>A0A1D8PL98_CANAL</name>
<dbReference type="AlphaFoldDB" id="A0A1D8PL98"/>
<protein>
    <submittedName>
        <fullName evidence="3">Uec1p</fullName>
    </submittedName>
</protein>
<dbReference type="GO" id="GO:0030447">
    <property type="term" value="P:filamentous growth"/>
    <property type="evidence" value="ECO:0000315"/>
    <property type="project" value="CGD"/>
</dbReference>
<dbReference type="EMBL" id="CP017626">
    <property type="protein sequence ID" value="AOW28922.1"/>
    <property type="molecule type" value="Genomic_DNA"/>
</dbReference>
<dbReference type="VEuPathDB" id="FungiDB:C4_01400W_A"/>
<sequence>MPMYVYVVVIICFLPPSFSLKYLPRRTLKLNLLVVVVVLSYIYVYSHISHTFFFFFLIPFNKNFYHQPTQPTTTILVVSKFHSFLQKERRLASQKNFPINHRQRREITTTTTTTTTLILILILYTRRQLIDYTPTKDTITLGNTH</sequence>
<evidence type="ECO:0000313" key="4">
    <source>
        <dbReference type="Proteomes" id="UP000000559"/>
    </source>
</evidence>
<keyword evidence="1" id="KW-0472">Membrane</keyword>
<organism evidence="3 4">
    <name type="scientific">Candida albicans (strain SC5314 / ATCC MYA-2876)</name>
    <name type="common">Yeast</name>
    <dbReference type="NCBI Taxonomy" id="237561"/>
    <lineage>
        <taxon>Eukaryota</taxon>
        <taxon>Fungi</taxon>
        <taxon>Dikarya</taxon>
        <taxon>Ascomycota</taxon>
        <taxon>Saccharomycotina</taxon>
        <taxon>Pichiomycetes</taxon>
        <taxon>Debaryomycetaceae</taxon>
        <taxon>Candida/Lodderomyces clade</taxon>
        <taxon>Candida</taxon>
    </lineage>
</organism>
<feature type="transmembrane region" description="Helical" evidence="1">
    <location>
        <begin position="30"/>
        <end position="58"/>
    </location>
</feature>
<dbReference type="GO" id="GO:0033554">
    <property type="term" value="P:cellular response to stress"/>
    <property type="evidence" value="ECO:0000315"/>
    <property type="project" value="CGD"/>
</dbReference>
<keyword evidence="1" id="KW-0812">Transmembrane</keyword>
<dbReference type="CGD" id="CAL0000180606">
    <property type="gene designation" value="UEC1"/>
</dbReference>
<gene>
    <name evidence="2 3" type="primary">UEC1</name>
    <name evidence="3" type="ordered locus">CAALFM_C401400WA</name>
    <name evidence="2" type="ordered locus">orf19.4646</name>
</gene>
<accession>A0A1D8PL98</accession>
<feature type="transmembrane region" description="Helical" evidence="1">
    <location>
        <begin position="6"/>
        <end position="23"/>
    </location>
</feature>
<dbReference type="InParanoid" id="A0A1D8PL98"/>
<proteinExistence type="predicted"/>
<evidence type="ECO:0000313" key="2">
    <source>
        <dbReference type="CGD" id="CAL0000180606"/>
    </source>
</evidence>